<dbReference type="Proteomes" id="UP000740926">
    <property type="component" value="Unassembled WGS sequence"/>
</dbReference>
<name>A0A9P6XWE7_9FUNG</name>
<keyword evidence="3" id="KW-1185">Reference proteome</keyword>
<comment type="caution">
    <text evidence="2">The sequence shown here is derived from an EMBL/GenBank/DDBJ whole genome shotgun (WGS) entry which is preliminary data.</text>
</comment>
<sequence>MMKYAEKPRYSMRHQRQHQQRTFERLALHQDAGHGGAHDAQAVRAARQGVELAQQREQHHAQRQVQHAEEDAAVAHHEQADHDGRHETGCDARQDQHQRIGARHGARQEGHGIGRDARIHCVAERDLASAGHHRHAKRGNGVGQADDDRRDGPGIGIAQE</sequence>
<reference evidence="2 3" key="1">
    <citation type="journal article" date="2020" name="Microb. Genom.">
        <title>Genetic diversity of clinical and environmental Mucorales isolates obtained from an investigation of mucormycosis cases among solid organ transplant recipients.</title>
        <authorList>
            <person name="Nguyen M.H."/>
            <person name="Kaul D."/>
            <person name="Muto C."/>
            <person name="Cheng S.J."/>
            <person name="Richter R.A."/>
            <person name="Bruno V.M."/>
            <person name="Liu G."/>
            <person name="Beyhan S."/>
            <person name="Sundermann A.J."/>
            <person name="Mounaud S."/>
            <person name="Pasculle A.W."/>
            <person name="Nierman W.C."/>
            <person name="Driscoll E."/>
            <person name="Cumbie R."/>
            <person name="Clancy C.J."/>
            <person name="Dupont C.L."/>
        </authorList>
    </citation>
    <scope>NUCLEOTIDE SEQUENCE [LARGE SCALE GENOMIC DNA]</scope>
    <source>
        <strain evidence="2 3">GL24</strain>
    </source>
</reference>
<feature type="compositionally biased region" description="Basic residues" evidence="1">
    <location>
        <begin position="10"/>
        <end position="19"/>
    </location>
</feature>
<gene>
    <name evidence="2" type="ORF">G6F50_015721</name>
</gene>
<evidence type="ECO:0000313" key="2">
    <source>
        <dbReference type="EMBL" id="KAG1533878.1"/>
    </source>
</evidence>
<dbReference type="AlphaFoldDB" id="A0A9P6XWE7"/>
<organism evidence="2 3">
    <name type="scientific">Rhizopus delemar</name>
    <dbReference type="NCBI Taxonomy" id="936053"/>
    <lineage>
        <taxon>Eukaryota</taxon>
        <taxon>Fungi</taxon>
        <taxon>Fungi incertae sedis</taxon>
        <taxon>Mucoromycota</taxon>
        <taxon>Mucoromycotina</taxon>
        <taxon>Mucoromycetes</taxon>
        <taxon>Mucorales</taxon>
        <taxon>Mucorineae</taxon>
        <taxon>Rhizopodaceae</taxon>
        <taxon>Rhizopus</taxon>
    </lineage>
</organism>
<feature type="region of interest" description="Disordered" evidence="1">
    <location>
        <begin position="1"/>
        <end position="21"/>
    </location>
</feature>
<dbReference type="EMBL" id="JAANIU010009003">
    <property type="protein sequence ID" value="KAG1533878.1"/>
    <property type="molecule type" value="Genomic_DNA"/>
</dbReference>
<accession>A0A9P6XWE7</accession>
<evidence type="ECO:0000313" key="3">
    <source>
        <dbReference type="Proteomes" id="UP000740926"/>
    </source>
</evidence>
<evidence type="ECO:0000256" key="1">
    <source>
        <dbReference type="SAM" id="MobiDB-lite"/>
    </source>
</evidence>
<proteinExistence type="predicted"/>
<feature type="region of interest" description="Disordered" evidence="1">
    <location>
        <begin position="47"/>
        <end position="160"/>
    </location>
</feature>
<feature type="compositionally biased region" description="Basic and acidic residues" evidence="1">
    <location>
        <begin position="106"/>
        <end position="127"/>
    </location>
</feature>
<feature type="compositionally biased region" description="Basic and acidic residues" evidence="1">
    <location>
        <begin position="54"/>
        <end position="98"/>
    </location>
</feature>
<protein>
    <submittedName>
        <fullName evidence="2">Uncharacterized protein</fullName>
    </submittedName>
</protein>